<keyword evidence="4" id="KW-1185">Reference proteome</keyword>
<comment type="caution">
    <text evidence="3">The sequence shown here is derived from an EMBL/GenBank/DDBJ whole genome shotgun (WGS) entry which is preliminary data.</text>
</comment>
<dbReference type="InterPro" id="IPR006015">
    <property type="entry name" value="Universal_stress_UspA"/>
</dbReference>
<dbReference type="Gene3D" id="3.40.50.620">
    <property type="entry name" value="HUPs"/>
    <property type="match status" value="1"/>
</dbReference>
<dbReference type="PRINTS" id="PR01438">
    <property type="entry name" value="UNVRSLSTRESS"/>
</dbReference>
<evidence type="ECO:0000256" key="1">
    <source>
        <dbReference type="ARBA" id="ARBA00008791"/>
    </source>
</evidence>
<evidence type="ECO:0000313" key="4">
    <source>
        <dbReference type="Proteomes" id="UP000530928"/>
    </source>
</evidence>
<feature type="domain" description="UspA" evidence="2">
    <location>
        <begin position="10"/>
        <end position="147"/>
    </location>
</feature>
<dbReference type="Pfam" id="PF00582">
    <property type="entry name" value="Usp"/>
    <property type="match status" value="1"/>
</dbReference>
<name>A0A7W0CIC0_9ACTN</name>
<gene>
    <name evidence="3" type="ORF">HNR30_003065</name>
</gene>
<dbReference type="EMBL" id="JACDUR010000003">
    <property type="protein sequence ID" value="MBA2891724.1"/>
    <property type="molecule type" value="Genomic_DNA"/>
</dbReference>
<organism evidence="3 4">
    <name type="scientific">Nonomuraea soli</name>
    <dbReference type="NCBI Taxonomy" id="1032476"/>
    <lineage>
        <taxon>Bacteria</taxon>
        <taxon>Bacillati</taxon>
        <taxon>Actinomycetota</taxon>
        <taxon>Actinomycetes</taxon>
        <taxon>Streptosporangiales</taxon>
        <taxon>Streptosporangiaceae</taxon>
        <taxon>Nonomuraea</taxon>
    </lineage>
</organism>
<evidence type="ECO:0000259" key="2">
    <source>
        <dbReference type="Pfam" id="PF00582"/>
    </source>
</evidence>
<reference evidence="3 4" key="1">
    <citation type="submission" date="2020-07" db="EMBL/GenBank/DDBJ databases">
        <title>Genomic Encyclopedia of Type Strains, Phase IV (KMG-IV): sequencing the most valuable type-strain genomes for metagenomic binning, comparative biology and taxonomic classification.</title>
        <authorList>
            <person name="Goeker M."/>
        </authorList>
    </citation>
    <scope>NUCLEOTIDE SEQUENCE [LARGE SCALE GENOMIC DNA]</scope>
    <source>
        <strain evidence="3 4">DSM 45533</strain>
    </source>
</reference>
<dbReference type="RefSeq" id="WP_181610490.1">
    <property type="nucleotide sequence ID" value="NZ_BAABAM010000002.1"/>
</dbReference>
<dbReference type="Proteomes" id="UP000530928">
    <property type="component" value="Unassembled WGS sequence"/>
</dbReference>
<dbReference type="InterPro" id="IPR014729">
    <property type="entry name" value="Rossmann-like_a/b/a_fold"/>
</dbReference>
<dbReference type="CDD" id="cd00293">
    <property type="entry name" value="USP-like"/>
    <property type="match status" value="1"/>
</dbReference>
<protein>
    <submittedName>
        <fullName evidence="3">Nucleotide-binding universal stress UspA family protein</fullName>
    </submittedName>
</protein>
<dbReference type="InterPro" id="IPR006016">
    <property type="entry name" value="UspA"/>
</dbReference>
<evidence type="ECO:0000313" key="3">
    <source>
        <dbReference type="EMBL" id="MBA2891724.1"/>
    </source>
</evidence>
<sequence length="168" mass="18510">MERELPSQPRVVVGVDDAPASRWALAWAIGDARLRRMALVAVHVSRAPVHPFSETLPVHHAARVGEEERGIELVERAFEDVAGGVPPDVETALVTRLGEPGHHLVELAREGDLLVLGRGRRSLLARMLLPSTSIYCARYSKATVVIVQAPSPPEEGDVPAERPRRFWR</sequence>
<proteinExistence type="inferred from homology"/>
<accession>A0A7W0CIC0</accession>
<comment type="similarity">
    <text evidence="1">Belongs to the universal stress protein A family.</text>
</comment>
<dbReference type="SUPFAM" id="SSF52402">
    <property type="entry name" value="Adenine nucleotide alpha hydrolases-like"/>
    <property type="match status" value="1"/>
</dbReference>
<dbReference type="AlphaFoldDB" id="A0A7W0CIC0"/>